<keyword evidence="1" id="KW-0472">Membrane</keyword>
<evidence type="ECO:0000313" key="2">
    <source>
        <dbReference type="EMBL" id="MBD8079114.1"/>
    </source>
</evidence>
<comment type="caution">
    <text evidence="2">The sequence shown here is derived from an EMBL/GenBank/DDBJ whole genome shotgun (WGS) entry which is preliminary data.</text>
</comment>
<evidence type="ECO:0000256" key="1">
    <source>
        <dbReference type="SAM" id="Phobius"/>
    </source>
</evidence>
<reference evidence="2" key="1">
    <citation type="journal article" date="2018" name="Curr. Microbiol.">
        <title>Cellulosimicrobium arenosum sp. nov., Isolated from Marine Sediment Sand.</title>
        <authorList>
            <person name="Oh M."/>
            <person name="Kim J.H."/>
            <person name="Yoon J.H."/>
            <person name="Schumann P."/>
            <person name="Kim W."/>
        </authorList>
    </citation>
    <scope>NUCLEOTIDE SEQUENCE</scope>
    <source>
        <strain evidence="2">KCTC 49039</strain>
    </source>
</reference>
<gene>
    <name evidence="2" type="ORF">IF651_08615</name>
</gene>
<keyword evidence="1" id="KW-0812">Transmembrane</keyword>
<dbReference type="AlphaFoldDB" id="A0A927G9R2"/>
<reference evidence="2" key="2">
    <citation type="submission" date="2020-09" db="EMBL/GenBank/DDBJ databases">
        <authorList>
            <person name="Yu Y."/>
        </authorList>
    </citation>
    <scope>NUCLEOTIDE SEQUENCE</scope>
    <source>
        <strain evidence="2">KCTC 49039</strain>
    </source>
</reference>
<dbReference type="EMBL" id="JACYHB010000005">
    <property type="protein sequence ID" value="MBD8079114.1"/>
    <property type="molecule type" value="Genomic_DNA"/>
</dbReference>
<keyword evidence="1" id="KW-1133">Transmembrane helix</keyword>
<sequence>MDNLGAALGALVPSIGVGLLFWLAMRAIVRADRNERAALARLDAQEAAASGIAENSGPTTSGHA</sequence>
<evidence type="ECO:0000313" key="3">
    <source>
        <dbReference type="Proteomes" id="UP000610846"/>
    </source>
</evidence>
<protein>
    <submittedName>
        <fullName evidence="2">Uncharacterized protein</fullName>
    </submittedName>
</protein>
<organism evidence="2 3">
    <name type="scientific">Cellulosimicrobium arenosum</name>
    <dbReference type="NCBI Taxonomy" id="2708133"/>
    <lineage>
        <taxon>Bacteria</taxon>
        <taxon>Bacillati</taxon>
        <taxon>Actinomycetota</taxon>
        <taxon>Actinomycetes</taxon>
        <taxon>Micrococcales</taxon>
        <taxon>Promicromonosporaceae</taxon>
        <taxon>Cellulosimicrobium</taxon>
    </lineage>
</organism>
<feature type="transmembrane region" description="Helical" evidence="1">
    <location>
        <begin position="6"/>
        <end position="29"/>
    </location>
</feature>
<accession>A0A927G9R2</accession>
<proteinExistence type="predicted"/>
<dbReference type="RefSeq" id="WP_191828689.1">
    <property type="nucleotide sequence ID" value="NZ_JACYHB010000005.1"/>
</dbReference>
<name>A0A927G9R2_9MICO</name>
<dbReference type="Proteomes" id="UP000610846">
    <property type="component" value="Unassembled WGS sequence"/>
</dbReference>
<keyword evidence="3" id="KW-1185">Reference proteome</keyword>